<feature type="transmembrane region" description="Helical" evidence="1">
    <location>
        <begin position="63"/>
        <end position="81"/>
    </location>
</feature>
<feature type="signal peptide" evidence="2">
    <location>
        <begin position="1"/>
        <end position="37"/>
    </location>
</feature>
<keyword evidence="1" id="KW-1133">Transmembrane helix</keyword>
<accession>A0ABV5GFL8</accession>
<feature type="chain" id="PRO_5046633343" evidence="2">
    <location>
        <begin position="38"/>
        <end position="95"/>
    </location>
</feature>
<reference evidence="3 4" key="1">
    <citation type="submission" date="2024-09" db="EMBL/GenBank/DDBJ databases">
        <authorList>
            <person name="Sun Q."/>
            <person name="Mori K."/>
        </authorList>
    </citation>
    <scope>NUCLEOTIDE SEQUENCE [LARGE SCALE GENOMIC DNA]</scope>
    <source>
        <strain evidence="3 4">CECT 8460</strain>
    </source>
</reference>
<dbReference type="Proteomes" id="UP001589576">
    <property type="component" value="Unassembled WGS sequence"/>
</dbReference>
<organism evidence="3 4">
    <name type="scientific">Flavobacterium paronense</name>
    <dbReference type="NCBI Taxonomy" id="1392775"/>
    <lineage>
        <taxon>Bacteria</taxon>
        <taxon>Pseudomonadati</taxon>
        <taxon>Bacteroidota</taxon>
        <taxon>Flavobacteriia</taxon>
        <taxon>Flavobacteriales</taxon>
        <taxon>Flavobacteriaceae</taxon>
        <taxon>Flavobacterium</taxon>
    </lineage>
</organism>
<keyword evidence="1" id="KW-0472">Membrane</keyword>
<proteinExistence type="predicted"/>
<evidence type="ECO:0000256" key="1">
    <source>
        <dbReference type="SAM" id="Phobius"/>
    </source>
</evidence>
<name>A0ABV5GFL8_9FLAO</name>
<dbReference type="EMBL" id="JBHMFB010000016">
    <property type="protein sequence ID" value="MFB9089930.1"/>
    <property type="molecule type" value="Genomic_DNA"/>
</dbReference>
<dbReference type="RefSeq" id="WP_290284187.1">
    <property type="nucleotide sequence ID" value="NZ_JAUFQN010000019.1"/>
</dbReference>
<evidence type="ECO:0000313" key="4">
    <source>
        <dbReference type="Proteomes" id="UP001589576"/>
    </source>
</evidence>
<comment type="caution">
    <text evidence="3">The sequence shown here is derived from an EMBL/GenBank/DDBJ whole genome shotgun (WGS) entry which is preliminary data.</text>
</comment>
<protein>
    <submittedName>
        <fullName evidence="3">Uncharacterized protein</fullName>
    </submittedName>
</protein>
<keyword evidence="4" id="KW-1185">Reference proteome</keyword>
<sequence>MQTKEQRRKRQEPRRFSLKSIFFLLLASCFFSLSATAQCAMCRASLESEGNKTKVEAVNDGIVFLMAVPYIIVAVIGFAIYRMYFKKGKNINPNS</sequence>
<evidence type="ECO:0000313" key="3">
    <source>
        <dbReference type="EMBL" id="MFB9089930.1"/>
    </source>
</evidence>
<evidence type="ECO:0000256" key="2">
    <source>
        <dbReference type="SAM" id="SignalP"/>
    </source>
</evidence>
<keyword evidence="2" id="KW-0732">Signal</keyword>
<gene>
    <name evidence="3" type="ORF">ACFFUU_09985</name>
</gene>
<keyword evidence="1" id="KW-0812">Transmembrane</keyword>